<dbReference type="Gene3D" id="1.10.560.10">
    <property type="entry name" value="GroEL-like equatorial domain"/>
    <property type="match status" value="1"/>
</dbReference>
<dbReference type="GO" id="GO:0042026">
    <property type="term" value="P:protein refolding"/>
    <property type="evidence" value="ECO:0007669"/>
    <property type="project" value="InterPro"/>
</dbReference>
<dbReference type="PRINTS" id="PR00304">
    <property type="entry name" value="TCOMPLEXTCP1"/>
</dbReference>
<accession>A0A0P0XRE7</accession>
<dbReference type="Gramene" id="Os09t0563300-01">
    <property type="protein sequence ID" value="Os09t0563300-01"/>
    <property type="gene ID" value="Os09g0563300"/>
</dbReference>
<evidence type="ECO:0000256" key="2">
    <source>
        <dbReference type="ARBA" id="ARBA00022741"/>
    </source>
</evidence>
<dbReference type="Proteomes" id="UP000000763">
    <property type="component" value="Chromosome 9"/>
</dbReference>
<reference evidence="5 6" key="1">
    <citation type="journal article" date="2005" name="Nature">
        <title>The map-based sequence of the rice genome.</title>
        <authorList>
            <consortium name="International rice genome sequencing project (IRGSP)"/>
            <person name="Matsumoto T."/>
            <person name="Wu J."/>
            <person name="Kanamori H."/>
            <person name="Katayose Y."/>
            <person name="Fujisawa M."/>
            <person name="Namiki N."/>
            <person name="Mizuno H."/>
            <person name="Yamamoto K."/>
            <person name="Antonio B.A."/>
            <person name="Baba T."/>
            <person name="Sakata K."/>
            <person name="Nagamura Y."/>
            <person name="Aoki H."/>
            <person name="Arikawa K."/>
            <person name="Arita K."/>
            <person name="Bito T."/>
            <person name="Chiden Y."/>
            <person name="Fujitsuka N."/>
            <person name="Fukunaka R."/>
            <person name="Hamada M."/>
            <person name="Harada C."/>
            <person name="Hayashi A."/>
            <person name="Hijishita S."/>
            <person name="Honda M."/>
            <person name="Hosokawa S."/>
            <person name="Ichikawa Y."/>
            <person name="Idonuma A."/>
            <person name="Iijima M."/>
            <person name="Ikeda M."/>
            <person name="Ikeno M."/>
            <person name="Ito K."/>
            <person name="Ito S."/>
            <person name="Ito T."/>
            <person name="Ito Y."/>
            <person name="Ito Y."/>
            <person name="Iwabuchi A."/>
            <person name="Kamiya K."/>
            <person name="Karasawa W."/>
            <person name="Kurita K."/>
            <person name="Katagiri S."/>
            <person name="Kikuta A."/>
            <person name="Kobayashi H."/>
            <person name="Kobayashi N."/>
            <person name="Machita K."/>
            <person name="Maehara T."/>
            <person name="Masukawa M."/>
            <person name="Mizubayashi T."/>
            <person name="Mukai Y."/>
            <person name="Nagasaki H."/>
            <person name="Nagata Y."/>
            <person name="Naito S."/>
            <person name="Nakashima M."/>
            <person name="Nakama Y."/>
            <person name="Nakamichi Y."/>
            <person name="Nakamura M."/>
            <person name="Meguro A."/>
            <person name="Negishi M."/>
            <person name="Ohta I."/>
            <person name="Ohta T."/>
            <person name="Okamoto M."/>
            <person name="Ono N."/>
            <person name="Saji S."/>
            <person name="Sakaguchi M."/>
            <person name="Sakai K."/>
            <person name="Shibata M."/>
            <person name="Shimokawa T."/>
            <person name="Song J."/>
            <person name="Takazaki Y."/>
            <person name="Terasawa K."/>
            <person name="Tsugane M."/>
            <person name="Tsuji K."/>
            <person name="Ueda S."/>
            <person name="Waki K."/>
            <person name="Yamagata H."/>
            <person name="Yamamoto M."/>
            <person name="Yamamoto S."/>
            <person name="Yamane H."/>
            <person name="Yoshiki S."/>
            <person name="Yoshihara R."/>
            <person name="Yukawa K."/>
            <person name="Zhong H."/>
            <person name="Yano M."/>
            <person name="Yuan Q."/>
            <person name="Ouyang S."/>
            <person name="Liu J."/>
            <person name="Jones K.M."/>
            <person name="Gansberger K."/>
            <person name="Moffat K."/>
            <person name="Hill J."/>
            <person name="Bera J."/>
            <person name="Fadrosh D."/>
            <person name="Jin S."/>
            <person name="Johri S."/>
            <person name="Kim M."/>
            <person name="Overton L."/>
            <person name="Reardon M."/>
            <person name="Tsitrin T."/>
            <person name="Vuong H."/>
            <person name="Weaver B."/>
            <person name="Ciecko A."/>
            <person name="Tallon L."/>
            <person name="Jackson J."/>
            <person name="Pai G."/>
            <person name="Aken S.V."/>
            <person name="Utterback T."/>
            <person name="Reidmuller S."/>
            <person name="Feldblyum T."/>
            <person name="Hsiao J."/>
            <person name="Zismann V."/>
            <person name="Iobst S."/>
            <person name="de Vazeille A.R."/>
            <person name="Buell C.R."/>
            <person name="Ying K."/>
            <person name="Li Y."/>
            <person name="Lu T."/>
            <person name="Huang Y."/>
            <person name="Zhao Q."/>
            <person name="Feng Q."/>
            <person name="Zhang L."/>
            <person name="Zhu J."/>
            <person name="Weng Q."/>
            <person name="Mu J."/>
            <person name="Lu Y."/>
            <person name="Fan D."/>
            <person name="Liu Y."/>
            <person name="Guan J."/>
            <person name="Zhang Y."/>
            <person name="Yu S."/>
            <person name="Liu X."/>
            <person name="Zhang Y."/>
            <person name="Hong G."/>
            <person name="Han B."/>
            <person name="Choisne N."/>
            <person name="Demange N."/>
            <person name="Orjeda G."/>
            <person name="Samain S."/>
            <person name="Cattolico L."/>
            <person name="Pelletier E."/>
            <person name="Couloux A."/>
            <person name="Segurens B."/>
            <person name="Wincker P."/>
            <person name="D'Hont A."/>
            <person name="Scarpelli C."/>
            <person name="Weissenbach J."/>
            <person name="Salanoubat M."/>
            <person name="Quetier F."/>
            <person name="Yu Y."/>
            <person name="Kim H.R."/>
            <person name="Rambo T."/>
            <person name="Currie J."/>
            <person name="Collura K."/>
            <person name="Luo M."/>
            <person name="Yang T."/>
            <person name="Ammiraju J.S.S."/>
            <person name="Engler F."/>
            <person name="Soderlund C."/>
            <person name="Wing R.A."/>
            <person name="Palmer L.E."/>
            <person name="de la Bastide M."/>
            <person name="Spiegel L."/>
            <person name="Nascimento L."/>
            <person name="Zutavern T."/>
            <person name="O'Shaughnessy A."/>
            <person name="Dike S."/>
            <person name="Dedhia N."/>
            <person name="Preston R."/>
            <person name="Balija V."/>
            <person name="McCombie W.R."/>
            <person name="Chow T."/>
            <person name="Chen H."/>
            <person name="Chung M."/>
            <person name="Chen C."/>
            <person name="Shaw J."/>
            <person name="Wu H."/>
            <person name="Hsiao K."/>
            <person name="Chao Y."/>
            <person name="Chu M."/>
            <person name="Cheng C."/>
            <person name="Hour A."/>
            <person name="Lee P."/>
            <person name="Lin S."/>
            <person name="Lin Y."/>
            <person name="Liou J."/>
            <person name="Liu S."/>
            <person name="Hsing Y."/>
            <person name="Raghuvanshi S."/>
            <person name="Mohanty A."/>
            <person name="Bharti A.K."/>
            <person name="Gaur A."/>
            <person name="Gupta V."/>
            <person name="Kumar D."/>
            <person name="Ravi V."/>
            <person name="Vij S."/>
            <person name="Kapur A."/>
            <person name="Khurana P."/>
            <person name="Khurana P."/>
            <person name="Khurana J.P."/>
            <person name="Tyagi A.K."/>
            <person name="Gaikwad K."/>
            <person name="Singh A."/>
            <person name="Dalal V."/>
            <person name="Srivastava S."/>
            <person name="Dixit A."/>
            <person name="Pal A.K."/>
            <person name="Ghazi I.A."/>
            <person name="Yadav M."/>
            <person name="Pandit A."/>
            <person name="Bhargava A."/>
            <person name="Sureshbabu K."/>
            <person name="Batra K."/>
            <person name="Sharma T.R."/>
            <person name="Mohapatra T."/>
            <person name="Singh N.K."/>
            <person name="Messing J."/>
            <person name="Nelson A.B."/>
            <person name="Fuks G."/>
            <person name="Kavchok S."/>
            <person name="Keizer G."/>
            <person name="Linton E."/>
            <person name="Llaca V."/>
            <person name="Song R."/>
            <person name="Tanyolac B."/>
            <person name="Young S."/>
            <person name="Ho-Il K."/>
            <person name="Hahn J.H."/>
            <person name="Sangsakoo G."/>
            <person name="Vanavichit A."/>
            <person name="de Mattos Luiz.A.T."/>
            <person name="Zimmer P.D."/>
            <person name="Malone G."/>
            <person name="Dellagostin O."/>
            <person name="de Oliveira A.C."/>
            <person name="Bevan M."/>
            <person name="Bancroft I."/>
            <person name="Minx P."/>
            <person name="Cordum H."/>
            <person name="Wilson R."/>
            <person name="Cheng Z."/>
            <person name="Jin W."/>
            <person name="Jiang J."/>
            <person name="Leong S.A."/>
            <person name="Iwama H."/>
            <person name="Gojobori T."/>
            <person name="Itoh T."/>
            <person name="Niimura Y."/>
            <person name="Fujii Y."/>
            <person name="Habara T."/>
            <person name="Sakai H."/>
            <person name="Sato Y."/>
            <person name="Wilson G."/>
            <person name="Kumar K."/>
            <person name="McCouch S."/>
            <person name="Juretic N."/>
            <person name="Hoen D."/>
            <person name="Wright S."/>
            <person name="Bruskiewich R."/>
            <person name="Bureau T."/>
            <person name="Miyao A."/>
            <person name="Hirochika H."/>
            <person name="Nishikawa T."/>
            <person name="Kadowaki K."/>
            <person name="Sugiura M."/>
            <person name="Burr B."/>
            <person name="Sasaki T."/>
        </authorList>
    </citation>
    <scope>NUCLEOTIDE SEQUENCE [LARGE SCALE GENOMIC DNA]</scope>
    <source>
        <strain evidence="6">cv. Nipponbare</strain>
    </source>
</reference>
<dbReference type="Pfam" id="PF00118">
    <property type="entry name" value="Cpn60_TCP1"/>
    <property type="match status" value="1"/>
</dbReference>
<keyword evidence="4" id="KW-0143">Chaperone</keyword>
<dbReference type="InterPro" id="IPR017998">
    <property type="entry name" value="Chaperone_TCP-1"/>
</dbReference>
<dbReference type="InterPro" id="IPR001844">
    <property type="entry name" value="Cpn60/GroEL"/>
</dbReference>
<reference evidence="6" key="2">
    <citation type="journal article" date="2008" name="Nucleic Acids Res.">
        <title>The rice annotation project database (RAP-DB): 2008 update.</title>
        <authorList>
            <consortium name="The rice annotation project (RAP)"/>
        </authorList>
    </citation>
    <scope>GENOME REANNOTATION</scope>
    <source>
        <strain evidence="6">cv. Nipponbare</strain>
    </source>
</reference>
<dbReference type="EMBL" id="AP008215">
    <property type="protein sequence ID" value="BAH94711.1"/>
    <property type="molecule type" value="Genomic_DNA"/>
</dbReference>
<dbReference type="SMR" id="A0A0P0XRE7"/>
<dbReference type="SUPFAM" id="SSF48592">
    <property type="entry name" value="GroEL equatorial domain-like"/>
    <property type="match status" value="1"/>
</dbReference>
<dbReference type="PANTHER" id="PTHR45633">
    <property type="entry name" value="60 KDA HEAT SHOCK PROTEIN, MITOCHONDRIAL"/>
    <property type="match status" value="1"/>
</dbReference>
<sequence>MSLTTVSFSYPAKPLPKWPCTLPKPPPRARCRFVVRADVKVISSGEACRRGLAAGIDKLADAVAVTLGPKGRNVVIDQDDVPKVINDGITIAKAIELPNAVEHAGAMLLQEIASKTNSSVGDGTTTAIILAREIINLGLLAVATGANPVALRKGIDKAVHELIGILKTKCIPVSTKEDIKGNFVTWEAYITSTEIRNNKPYPLD</sequence>
<evidence type="ECO:0000256" key="4">
    <source>
        <dbReference type="ARBA" id="ARBA00023186"/>
    </source>
</evidence>
<dbReference type="GO" id="GO:0140662">
    <property type="term" value="F:ATP-dependent protein folding chaperone"/>
    <property type="evidence" value="ECO:0007669"/>
    <property type="project" value="InterPro"/>
</dbReference>
<organism evidence="5 6">
    <name type="scientific">Oryza sativa subsp. japonica</name>
    <name type="common">Rice</name>
    <dbReference type="NCBI Taxonomy" id="39947"/>
    <lineage>
        <taxon>Eukaryota</taxon>
        <taxon>Viridiplantae</taxon>
        <taxon>Streptophyta</taxon>
        <taxon>Embryophyta</taxon>
        <taxon>Tracheophyta</taxon>
        <taxon>Spermatophyta</taxon>
        <taxon>Magnoliopsida</taxon>
        <taxon>Liliopsida</taxon>
        <taxon>Poales</taxon>
        <taxon>Poaceae</taxon>
        <taxon>BOP clade</taxon>
        <taxon>Oryzoideae</taxon>
        <taxon>Oryzeae</taxon>
        <taxon>Oryzinae</taxon>
        <taxon>Oryza</taxon>
        <taxon>Oryza sativa</taxon>
    </lineage>
</organism>
<dbReference type="AlphaFoldDB" id="A0A0P0XRE7"/>
<protein>
    <submittedName>
        <fullName evidence="5">Os09g0563300 protein</fullName>
    </submittedName>
</protein>
<keyword evidence="2" id="KW-0547">Nucleotide-binding</keyword>
<keyword evidence="3" id="KW-0067">ATP-binding</keyword>
<evidence type="ECO:0000313" key="5">
    <source>
        <dbReference type="EMBL" id="BAH94711.1"/>
    </source>
</evidence>
<proteinExistence type="inferred from homology"/>
<evidence type="ECO:0000313" key="6">
    <source>
        <dbReference type="Proteomes" id="UP000000763"/>
    </source>
</evidence>
<dbReference type="KEGG" id="dosa:Os09g0563300"/>
<gene>
    <name evidence="5" type="ordered locus">Os09g0563300</name>
</gene>
<name>A0A0P0XRE7_ORYSJ</name>
<comment type="similarity">
    <text evidence="1">Belongs to the chaperonin (HSP60) family.</text>
</comment>
<evidence type="ECO:0000256" key="1">
    <source>
        <dbReference type="ARBA" id="ARBA00006607"/>
    </source>
</evidence>
<dbReference type="InterPro" id="IPR027413">
    <property type="entry name" value="GROEL-like_equatorial_sf"/>
</dbReference>
<evidence type="ECO:0000256" key="3">
    <source>
        <dbReference type="ARBA" id="ARBA00022840"/>
    </source>
</evidence>
<dbReference type="GO" id="GO:0005524">
    <property type="term" value="F:ATP binding"/>
    <property type="evidence" value="ECO:0007669"/>
    <property type="project" value="UniProtKB-KW"/>
</dbReference>
<dbReference type="InterPro" id="IPR002423">
    <property type="entry name" value="Cpn60/GroEL/TCP-1"/>
</dbReference>